<evidence type="ECO:0000256" key="4">
    <source>
        <dbReference type="RuleBase" id="RU003719"/>
    </source>
</evidence>
<reference evidence="7 8" key="1">
    <citation type="journal article" date="2016" name="Nat. Commun.">
        <title>Thousands of microbial genomes shed light on interconnected biogeochemical processes in an aquifer system.</title>
        <authorList>
            <person name="Anantharaman K."/>
            <person name="Brown C.T."/>
            <person name="Hug L.A."/>
            <person name="Sharon I."/>
            <person name="Castelle C.J."/>
            <person name="Probst A.J."/>
            <person name="Thomas B.C."/>
            <person name="Singh A."/>
            <person name="Wilkins M.J."/>
            <person name="Karaoz U."/>
            <person name="Brodie E.L."/>
            <person name="Williams K.H."/>
            <person name="Hubbard S.S."/>
            <person name="Banfield J.F."/>
        </authorList>
    </citation>
    <scope>NUCLEOTIDE SEQUENCE [LARGE SCALE GENOMIC DNA]</scope>
</reference>
<accession>A0A1G2CKW2</accession>
<dbReference type="InterPro" id="IPR006140">
    <property type="entry name" value="D-isomer_DH_NAD-bd"/>
</dbReference>
<dbReference type="Gene3D" id="3.40.50.720">
    <property type="entry name" value="NAD(P)-binding Rossmann-like Domain"/>
    <property type="match status" value="2"/>
</dbReference>
<keyword evidence="2 4" id="KW-0560">Oxidoreductase</keyword>
<dbReference type="SUPFAM" id="SSF51735">
    <property type="entry name" value="NAD(P)-binding Rossmann-fold domains"/>
    <property type="match status" value="1"/>
</dbReference>
<name>A0A1G2CKW2_9BACT</name>
<dbReference type="AlphaFoldDB" id="A0A1G2CKW2"/>
<evidence type="ECO:0000313" key="8">
    <source>
        <dbReference type="Proteomes" id="UP000178495"/>
    </source>
</evidence>
<evidence type="ECO:0000313" key="7">
    <source>
        <dbReference type="EMBL" id="OGZ01058.1"/>
    </source>
</evidence>
<dbReference type="PANTHER" id="PTHR43026">
    <property type="entry name" value="2-HYDROXYACID DEHYDROGENASE HOMOLOG 1-RELATED"/>
    <property type="match status" value="1"/>
</dbReference>
<dbReference type="InterPro" id="IPR029753">
    <property type="entry name" value="D-isomer_DH_CS"/>
</dbReference>
<dbReference type="FunFam" id="3.40.50.720:FF:000041">
    <property type="entry name" value="D-3-phosphoglycerate dehydrogenase"/>
    <property type="match status" value="1"/>
</dbReference>
<dbReference type="GO" id="GO:0051287">
    <property type="term" value="F:NAD binding"/>
    <property type="evidence" value="ECO:0007669"/>
    <property type="project" value="InterPro"/>
</dbReference>
<feature type="domain" description="D-isomer specific 2-hydroxyacid dehydrogenase NAD-binding" evidence="6">
    <location>
        <begin position="106"/>
        <end position="303"/>
    </location>
</feature>
<proteinExistence type="inferred from homology"/>
<gene>
    <name evidence="7" type="ORF">A3A43_00220</name>
</gene>
<dbReference type="GO" id="GO:0008720">
    <property type="term" value="F:D-lactate dehydrogenase (NAD+) activity"/>
    <property type="evidence" value="ECO:0007669"/>
    <property type="project" value="TreeGrafter"/>
</dbReference>
<dbReference type="PANTHER" id="PTHR43026:SF1">
    <property type="entry name" value="2-HYDROXYACID DEHYDROGENASE HOMOLOG 1-RELATED"/>
    <property type="match status" value="1"/>
</dbReference>
<dbReference type="GO" id="GO:0004617">
    <property type="term" value="F:phosphoglycerate dehydrogenase activity"/>
    <property type="evidence" value="ECO:0007669"/>
    <property type="project" value="UniProtKB-ARBA"/>
</dbReference>
<dbReference type="Proteomes" id="UP000178495">
    <property type="component" value="Unassembled WGS sequence"/>
</dbReference>
<evidence type="ECO:0000256" key="2">
    <source>
        <dbReference type="ARBA" id="ARBA00023002"/>
    </source>
</evidence>
<comment type="caution">
    <text evidence="7">The sequence shown here is derived from an EMBL/GenBank/DDBJ whole genome shotgun (WGS) entry which is preliminary data.</text>
</comment>
<dbReference type="STRING" id="1798652.A3A43_00220"/>
<dbReference type="InterPro" id="IPR006139">
    <property type="entry name" value="D-isomer_2_OHA_DH_cat_dom"/>
</dbReference>
<dbReference type="Pfam" id="PF00389">
    <property type="entry name" value="2-Hacid_dh"/>
    <property type="match status" value="1"/>
</dbReference>
<keyword evidence="3" id="KW-0520">NAD</keyword>
<dbReference type="GO" id="GO:0006564">
    <property type="term" value="P:L-serine biosynthetic process"/>
    <property type="evidence" value="ECO:0007669"/>
    <property type="project" value="UniProtKB-ARBA"/>
</dbReference>
<dbReference type="PROSITE" id="PS00670">
    <property type="entry name" value="D_2_HYDROXYACID_DH_2"/>
    <property type="match status" value="1"/>
</dbReference>
<feature type="domain" description="D-isomer specific 2-hydroxyacid dehydrogenase catalytic" evidence="5">
    <location>
        <begin position="39"/>
        <end position="331"/>
    </location>
</feature>
<evidence type="ECO:0000259" key="6">
    <source>
        <dbReference type="Pfam" id="PF02826"/>
    </source>
</evidence>
<protein>
    <recommendedName>
        <fullName evidence="9">Hydroxyacid dehydrogenase</fullName>
    </recommendedName>
</protein>
<comment type="similarity">
    <text evidence="1 4">Belongs to the D-isomer specific 2-hydroxyacid dehydrogenase family.</text>
</comment>
<evidence type="ECO:0000256" key="1">
    <source>
        <dbReference type="ARBA" id="ARBA00005854"/>
    </source>
</evidence>
<dbReference type="Pfam" id="PF02826">
    <property type="entry name" value="2-Hacid_dh_C"/>
    <property type="match status" value="1"/>
</dbReference>
<dbReference type="GO" id="GO:0047545">
    <property type="term" value="F:(S)-2-hydroxyglutarate dehydrogenase activity"/>
    <property type="evidence" value="ECO:0007669"/>
    <property type="project" value="UniProtKB-ARBA"/>
</dbReference>
<dbReference type="InterPro" id="IPR058205">
    <property type="entry name" value="D-LDH-like"/>
</dbReference>
<evidence type="ECO:0008006" key="9">
    <source>
        <dbReference type="Google" id="ProtNLM"/>
    </source>
</evidence>
<dbReference type="InterPro" id="IPR029752">
    <property type="entry name" value="D-isomer_DH_CS1"/>
</dbReference>
<dbReference type="PROSITE" id="PS00065">
    <property type="entry name" value="D_2_HYDROXYACID_DH_1"/>
    <property type="match status" value="1"/>
</dbReference>
<sequence>MKIAFFEVEGWEERMIRESFSGEKVALGRDKITSLDLPNVKDFEVLSIFIDSRIDKGVLDHFPDLKCIATRSTGYDHIDLAACKEKGIAVTYVPGYGDNTVAEFAFGLLLSLTRKIYQGVDQIKETGSFELTGLRGVDIKGKVMGVVGAGRIGKEMVKIANGFGMTVIAYDPHPDKKFAEETGLTYVDLDTVLARADIISLHCPYTKETHHLISVKNISRIKPGAYLVNTARGAVVETQALVTALEKKILAGAALDVLEEEGDTKDELTMLRKGHPQEAELRTILANHILMKMPNVLITPHNAFNSQEALERILKTTIENIKGFISGKPVNLVT</sequence>
<dbReference type="EMBL" id="MHLC01000021">
    <property type="protein sequence ID" value="OGZ01058.1"/>
    <property type="molecule type" value="Genomic_DNA"/>
</dbReference>
<organism evidence="7 8">
    <name type="scientific">Candidatus Liptonbacteria bacterium RIFCSPLOWO2_01_FULL_56_20</name>
    <dbReference type="NCBI Taxonomy" id="1798652"/>
    <lineage>
        <taxon>Bacteria</taxon>
        <taxon>Candidatus Liptoniibacteriota</taxon>
    </lineage>
</organism>
<evidence type="ECO:0000259" key="5">
    <source>
        <dbReference type="Pfam" id="PF00389"/>
    </source>
</evidence>
<dbReference type="SUPFAM" id="SSF52283">
    <property type="entry name" value="Formate/glycerate dehydrogenase catalytic domain-like"/>
    <property type="match status" value="1"/>
</dbReference>
<dbReference type="InterPro" id="IPR036291">
    <property type="entry name" value="NAD(P)-bd_dom_sf"/>
</dbReference>
<evidence type="ECO:0000256" key="3">
    <source>
        <dbReference type="ARBA" id="ARBA00023027"/>
    </source>
</evidence>